<organism evidence="2 3">
    <name type="scientific">Stegodyphus mimosarum</name>
    <name type="common">African social velvet spider</name>
    <dbReference type="NCBI Taxonomy" id="407821"/>
    <lineage>
        <taxon>Eukaryota</taxon>
        <taxon>Metazoa</taxon>
        <taxon>Ecdysozoa</taxon>
        <taxon>Arthropoda</taxon>
        <taxon>Chelicerata</taxon>
        <taxon>Arachnida</taxon>
        <taxon>Araneae</taxon>
        <taxon>Araneomorphae</taxon>
        <taxon>Entelegynae</taxon>
        <taxon>Eresoidea</taxon>
        <taxon>Eresidae</taxon>
        <taxon>Stegodyphus</taxon>
    </lineage>
</organism>
<evidence type="ECO:0000256" key="1">
    <source>
        <dbReference type="SAM" id="MobiDB-lite"/>
    </source>
</evidence>
<keyword evidence="3" id="KW-1185">Reference proteome</keyword>
<dbReference type="AlphaFoldDB" id="A0A087TMQ9"/>
<evidence type="ECO:0000313" key="3">
    <source>
        <dbReference type="Proteomes" id="UP000054359"/>
    </source>
</evidence>
<dbReference type="EMBL" id="KK115933">
    <property type="protein sequence ID" value="KFM66398.1"/>
    <property type="molecule type" value="Genomic_DNA"/>
</dbReference>
<feature type="region of interest" description="Disordered" evidence="1">
    <location>
        <begin position="71"/>
        <end position="122"/>
    </location>
</feature>
<gene>
    <name evidence="2" type="ORF">X975_17415</name>
</gene>
<name>A0A087TMQ9_STEMI</name>
<proteinExistence type="predicted"/>
<protein>
    <submittedName>
        <fullName evidence="2">Uncharacterized protein</fullName>
    </submittedName>
</protein>
<feature type="non-terminal residue" evidence="2">
    <location>
        <position position="122"/>
    </location>
</feature>
<reference evidence="2 3" key="1">
    <citation type="submission" date="2013-11" db="EMBL/GenBank/DDBJ databases">
        <title>Genome sequencing of Stegodyphus mimosarum.</title>
        <authorList>
            <person name="Bechsgaard J."/>
        </authorList>
    </citation>
    <scope>NUCLEOTIDE SEQUENCE [LARGE SCALE GENOMIC DNA]</scope>
</reference>
<accession>A0A087TMQ9</accession>
<dbReference type="Proteomes" id="UP000054359">
    <property type="component" value="Unassembled WGS sequence"/>
</dbReference>
<feature type="compositionally biased region" description="Basic residues" evidence="1">
    <location>
        <begin position="98"/>
        <end position="108"/>
    </location>
</feature>
<evidence type="ECO:0000313" key="2">
    <source>
        <dbReference type="EMBL" id="KFM66398.1"/>
    </source>
</evidence>
<sequence>MEQQNMLAVQAERMNEQDLRLEILERCVTREERRRNNGLEVRLNPLARADAPEVSANPPEALANPLEVVQANLPEEHANPSPPEVHANSPEVLLNRYRSQKRKLRPRHRPENNGGFLKKVKK</sequence>